<proteinExistence type="predicted"/>
<evidence type="ECO:0000313" key="2">
    <source>
        <dbReference type="Proteomes" id="UP000522081"/>
    </source>
</evidence>
<gene>
    <name evidence="1" type="ORF">FHS75_000707</name>
</gene>
<protein>
    <submittedName>
        <fullName evidence="1">Uncharacterized protein</fullName>
    </submittedName>
</protein>
<reference evidence="1 2" key="1">
    <citation type="submission" date="2020-07" db="EMBL/GenBank/DDBJ databases">
        <title>Genomic Encyclopedia of Type Strains, Phase IV (KMG-IV): sequencing the most valuable type-strain genomes for metagenomic binning, comparative biology and taxonomic classification.</title>
        <authorList>
            <person name="Goeker M."/>
        </authorList>
    </citation>
    <scope>NUCLEOTIDE SEQUENCE [LARGE SCALE GENOMIC DNA]</scope>
    <source>
        <strain evidence="1 2">DSM 29043</strain>
    </source>
</reference>
<dbReference type="Proteomes" id="UP000522081">
    <property type="component" value="Unassembled WGS sequence"/>
</dbReference>
<dbReference type="RefSeq" id="WP_179406323.1">
    <property type="nucleotide sequence ID" value="NZ_BMGF01000001.1"/>
</dbReference>
<evidence type="ECO:0000313" key="1">
    <source>
        <dbReference type="EMBL" id="NYH94402.1"/>
    </source>
</evidence>
<accession>A0A7Z0BUP8</accession>
<keyword evidence="2" id="KW-1185">Reference proteome</keyword>
<sequence>MTETYRLVFVDDGDGPKTVEFDATDAGSALVIAHEEAKRRSAELWRGDDKLCTIKRLHGVSGEEFWQVGPGDITG</sequence>
<dbReference type="EMBL" id="JACBZF010000001">
    <property type="protein sequence ID" value="NYH94402.1"/>
    <property type="molecule type" value="Genomic_DNA"/>
</dbReference>
<name>A0A7Z0BUP8_9SPHN</name>
<comment type="caution">
    <text evidence="1">The sequence shown here is derived from an EMBL/GenBank/DDBJ whole genome shotgun (WGS) entry which is preliminary data.</text>
</comment>
<organism evidence="1 2">
    <name type="scientific">Novosphingobium marinum</name>
    <dbReference type="NCBI Taxonomy" id="1514948"/>
    <lineage>
        <taxon>Bacteria</taxon>
        <taxon>Pseudomonadati</taxon>
        <taxon>Pseudomonadota</taxon>
        <taxon>Alphaproteobacteria</taxon>
        <taxon>Sphingomonadales</taxon>
        <taxon>Sphingomonadaceae</taxon>
        <taxon>Novosphingobium</taxon>
    </lineage>
</organism>
<dbReference type="AlphaFoldDB" id="A0A7Z0BUP8"/>